<comment type="similarity">
    <text evidence="2">Belongs to the short-chain dehydrogenases/reductases (SDR) family.</text>
</comment>
<feature type="transmembrane region" description="Helical" evidence="10">
    <location>
        <begin position="425"/>
        <end position="448"/>
    </location>
</feature>
<keyword evidence="4" id="KW-0813">Transport</keyword>
<evidence type="ECO:0000256" key="2">
    <source>
        <dbReference type="ARBA" id="ARBA00006484"/>
    </source>
</evidence>
<feature type="transmembrane region" description="Helical" evidence="10">
    <location>
        <begin position="76"/>
        <end position="99"/>
    </location>
</feature>
<dbReference type="InterPro" id="IPR002347">
    <property type="entry name" value="SDR_fam"/>
</dbReference>
<feature type="domain" description="Major facilitator superfamily (MFS) profile" evidence="11">
    <location>
        <begin position="38"/>
        <end position="478"/>
    </location>
</feature>
<evidence type="ECO:0000313" key="12">
    <source>
        <dbReference type="EMBL" id="KAG5663495.1"/>
    </source>
</evidence>
<evidence type="ECO:0000256" key="6">
    <source>
        <dbReference type="ARBA" id="ARBA00022857"/>
    </source>
</evidence>
<dbReference type="PROSITE" id="PS00217">
    <property type="entry name" value="SUGAR_TRANSPORT_2"/>
    <property type="match status" value="1"/>
</dbReference>
<evidence type="ECO:0000256" key="10">
    <source>
        <dbReference type="SAM" id="Phobius"/>
    </source>
</evidence>
<dbReference type="GO" id="GO:0016020">
    <property type="term" value="C:membrane"/>
    <property type="evidence" value="ECO:0007669"/>
    <property type="project" value="UniProtKB-SubCell"/>
</dbReference>
<dbReference type="Pfam" id="PF00083">
    <property type="entry name" value="Sugar_tr"/>
    <property type="match status" value="1"/>
</dbReference>
<dbReference type="NCBIfam" id="TIGR00879">
    <property type="entry name" value="SP"/>
    <property type="match status" value="1"/>
</dbReference>
<dbReference type="InterPro" id="IPR005829">
    <property type="entry name" value="Sugar_transporter_CS"/>
</dbReference>
<dbReference type="FunFam" id="3.40.50.720:FF:000173">
    <property type="entry name" value="3-oxoacyl-[acyl-carrier protein] reductase"/>
    <property type="match status" value="1"/>
</dbReference>
<evidence type="ECO:0000256" key="1">
    <source>
        <dbReference type="ARBA" id="ARBA00004141"/>
    </source>
</evidence>
<name>A0A9P7KW72_9HYPO</name>
<feature type="transmembrane region" description="Helical" evidence="10">
    <location>
        <begin position="132"/>
        <end position="152"/>
    </location>
</feature>
<dbReference type="PROSITE" id="PS50850">
    <property type="entry name" value="MFS"/>
    <property type="match status" value="1"/>
</dbReference>
<accession>A0A9P7KW72</accession>
<dbReference type="GO" id="GO:0005351">
    <property type="term" value="F:carbohydrate:proton symporter activity"/>
    <property type="evidence" value="ECO:0007669"/>
    <property type="project" value="TreeGrafter"/>
</dbReference>
<dbReference type="CDD" id="cd05233">
    <property type="entry name" value="SDR_c"/>
    <property type="match status" value="1"/>
</dbReference>
<dbReference type="Gene3D" id="1.20.1250.20">
    <property type="entry name" value="MFS general substrate transporter like domains"/>
    <property type="match status" value="1"/>
</dbReference>
<dbReference type="PRINTS" id="PR00081">
    <property type="entry name" value="GDHRDH"/>
</dbReference>
<dbReference type="FunFam" id="1.20.1250.20:FF:000090">
    <property type="entry name" value="MFS sugar transporter, putative"/>
    <property type="match status" value="1"/>
</dbReference>
<evidence type="ECO:0000256" key="9">
    <source>
        <dbReference type="ARBA" id="ARBA00023136"/>
    </source>
</evidence>
<dbReference type="InterPro" id="IPR003663">
    <property type="entry name" value="Sugar/inositol_transpt"/>
</dbReference>
<comment type="caution">
    <text evidence="12">The sequence shown here is derived from an EMBL/GenBank/DDBJ whole genome shotgun (WGS) entry which is preliminary data.</text>
</comment>
<evidence type="ECO:0000256" key="8">
    <source>
        <dbReference type="ARBA" id="ARBA00023002"/>
    </source>
</evidence>
<dbReference type="SUPFAM" id="SSF103473">
    <property type="entry name" value="MFS general substrate transporter"/>
    <property type="match status" value="1"/>
</dbReference>
<dbReference type="Gene3D" id="3.40.50.720">
    <property type="entry name" value="NAD(P)-binding Rossmann-like Domain"/>
    <property type="match status" value="1"/>
</dbReference>
<evidence type="ECO:0000259" key="11">
    <source>
        <dbReference type="PROSITE" id="PS50850"/>
    </source>
</evidence>
<keyword evidence="6" id="KW-0521">NADP</keyword>
<feature type="transmembrane region" description="Helical" evidence="10">
    <location>
        <begin position="106"/>
        <end position="126"/>
    </location>
</feature>
<feature type="transmembrane region" description="Helical" evidence="10">
    <location>
        <begin position="454"/>
        <end position="474"/>
    </location>
</feature>
<comment type="subcellular location">
    <subcellularLocation>
        <location evidence="1">Membrane</location>
        <topology evidence="1">Multi-pass membrane protein</topology>
    </subcellularLocation>
</comment>
<feature type="transmembrane region" description="Helical" evidence="10">
    <location>
        <begin position="386"/>
        <end position="413"/>
    </location>
</feature>
<dbReference type="PANTHER" id="PTHR48022:SF72">
    <property type="entry name" value="MAJOR FACILITATOR SUPERFAMILY (MFS) PROFILE DOMAIN-CONTAINING PROTEIN-RELATED"/>
    <property type="match status" value="1"/>
</dbReference>
<feature type="transmembrane region" description="Helical" evidence="10">
    <location>
        <begin position="34"/>
        <end position="51"/>
    </location>
</feature>
<comment type="similarity">
    <text evidence="3">Belongs to the major facilitator superfamily. Sugar transporter (TC 2.A.1.1) family.</text>
</comment>
<dbReference type="PANTHER" id="PTHR48022">
    <property type="entry name" value="PLASTIDIC GLUCOSE TRANSPORTER 4"/>
    <property type="match status" value="1"/>
</dbReference>
<feature type="transmembrane region" description="Helical" evidence="10">
    <location>
        <begin position="288"/>
        <end position="311"/>
    </location>
</feature>
<dbReference type="AlphaFoldDB" id="A0A9P7KW72"/>
<keyword evidence="7 10" id="KW-1133">Transmembrane helix</keyword>
<dbReference type="SUPFAM" id="SSF51735">
    <property type="entry name" value="NAD(P)-binding Rossmann-fold domains"/>
    <property type="match status" value="1"/>
</dbReference>
<dbReference type="InterPro" id="IPR050360">
    <property type="entry name" value="MFS_Sugar_Transporters"/>
</dbReference>
<evidence type="ECO:0000256" key="3">
    <source>
        <dbReference type="ARBA" id="ARBA00010992"/>
    </source>
</evidence>
<dbReference type="Proteomes" id="UP000782241">
    <property type="component" value="Unassembled WGS sequence"/>
</dbReference>
<dbReference type="GO" id="GO:0016491">
    <property type="term" value="F:oxidoreductase activity"/>
    <property type="evidence" value="ECO:0007669"/>
    <property type="project" value="UniProtKB-KW"/>
</dbReference>
<protein>
    <recommendedName>
        <fullName evidence="11">Major facilitator superfamily (MFS) profile domain-containing protein</fullName>
    </recommendedName>
</protein>
<dbReference type="Pfam" id="PF00106">
    <property type="entry name" value="adh_short"/>
    <property type="match status" value="1"/>
</dbReference>
<feature type="transmembrane region" description="Helical" evidence="10">
    <location>
        <begin position="164"/>
        <end position="183"/>
    </location>
</feature>
<reference evidence="12" key="1">
    <citation type="submission" date="2021-04" db="EMBL/GenBank/DDBJ databases">
        <title>Draft genome of Fusarium avenaceum strain F156N33, isolated from an atmospheric sample in Virginia.</title>
        <authorList>
            <person name="Yang S."/>
            <person name="Vinatzer B.A."/>
            <person name="Coleman J."/>
        </authorList>
    </citation>
    <scope>NUCLEOTIDE SEQUENCE</scope>
    <source>
        <strain evidence="12">F156N33</strain>
    </source>
</reference>
<keyword evidence="8" id="KW-0560">Oxidoreductase</keyword>
<keyword evidence="13" id="KW-1185">Reference proteome</keyword>
<dbReference type="InterPro" id="IPR005828">
    <property type="entry name" value="MFS_sugar_transport-like"/>
</dbReference>
<dbReference type="PROSITE" id="PS00061">
    <property type="entry name" value="ADH_SHORT"/>
    <property type="match status" value="1"/>
</dbReference>
<evidence type="ECO:0000256" key="7">
    <source>
        <dbReference type="ARBA" id="ARBA00022989"/>
    </source>
</evidence>
<sequence>MTNLEIENFIAIYRLSATQRTLKMRTWFGRGKKLQSAVTSCCLCAFVLYGYDQGVFGGILENEDWLRQFNSPGDTLTGFITSSYNLGCLLGCFINFFVGEKLGRRWTIWVAMGWILIGAALQATAFTRGHLIVGRVVTGVGTGLKTSTVPMYQSELCEGTKRGRLVSAEVMFVGIGIAFAYWWDFAFSFVGGPFAWRWPLAFQAVFAFWVIFVVFGVPESPRWLLNHGKRQEAIEVLSAVYDKPVDHPDIVREVNSIEAALSMEAEAEGSTSWASTFRKDKVSTRYRVFLAWFVQFMNQAGGINLVVYYILTVLTVNVGLEHRLAQIIAGCIQLMFPIGSLLPTLALDKMGRRSTMMWGSAGLSFSMMMVAALLSQADDTPRGQSFAAGSVAFFFTYMLVFGASMNCVPWVYVPEILPLHARTKGTAIGVSSNWLWNFTVVMITPILINRLQWKAYLIFMATNLAFVPIIFFLYPETSNLALEEVDYIFARGENTVQVAREMQKELALHGHLSEDRHTGRAIKGDRKSQEKVDEFIREVDNQVQGRLALVTGASGGIGSAIAKALAAEGCDVALHCNSSLHKVEALSKELTSAHPGQLFPCISADLTSRDETRGLVEKVLQDSDISAKHKAVSILVANAGLGRRIRDIKDIGEDDWDSVMEVNSRSQFVVAKACISGMRAQSWGRVILVGSIASTGGGINGCHYAATKGALSSMGKNLSTVLAGEGVTVNTILPAMIGFTDMIPTPKSRTWTSKTDLEELKSTDPGLAIAASVPVQRLGHPSEVANIAVMIAKTGYLTGQDIILSGGLK</sequence>
<organism evidence="12 13">
    <name type="scientific">Fusarium avenaceum</name>
    <dbReference type="NCBI Taxonomy" id="40199"/>
    <lineage>
        <taxon>Eukaryota</taxon>
        <taxon>Fungi</taxon>
        <taxon>Dikarya</taxon>
        <taxon>Ascomycota</taxon>
        <taxon>Pezizomycotina</taxon>
        <taxon>Sordariomycetes</taxon>
        <taxon>Hypocreomycetidae</taxon>
        <taxon>Hypocreales</taxon>
        <taxon>Nectriaceae</taxon>
        <taxon>Fusarium</taxon>
        <taxon>Fusarium tricinctum species complex</taxon>
    </lineage>
</organism>
<gene>
    <name evidence="12" type="ORF">KAF25_001431</name>
</gene>
<evidence type="ECO:0000256" key="4">
    <source>
        <dbReference type="ARBA" id="ARBA00022448"/>
    </source>
</evidence>
<feature type="transmembrane region" description="Helical" evidence="10">
    <location>
        <begin position="323"/>
        <end position="343"/>
    </location>
</feature>
<evidence type="ECO:0000313" key="13">
    <source>
        <dbReference type="Proteomes" id="UP000782241"/>
    </source>
</evidence>
<dbReference type="InterPro" id="IPR020846">
    <property type="entry name" value="MFS_dom"/>
</dbReference>
<feature type="transmembrane region" description="Helical" evidence="10">
    <location>
        <begin position="195"/>
        <end position="217"/>
    </location>
</feature>
<dbReference type="EMBL" id="JAGPUO010000004">
    <property type="protein sequence ID" value="KAG5663495.1"/>
    <property type="molecule type" value="Genomic_DNA"/>
</dbReference>
<dbReference type="InterPro" id="IPR020904">
    <property type="entry name" value="Sc_DH/Rdtase_CS"/>
</dbReference>
<proteinExistence type="inferred from homology"/>
<keyword evidence="5 10" id="KW-0812">Transmembrane</keyword>
<dbReference type="InterPro" id="IPR036259">
    <property type="entry name" value="MFS_trans_sf"/>
</dbReference>
<evidence type="ECO:0000256" key="5">
    <source>
        <dbReference type="ARBA" id="ARBA00022692"/>
    </source>
</evidence>
<dbReference type="InterPro" id="IPR036291">
    <property type="entry name" value="NAD(P)-bd_dom_sf"/>
</dbReference>
<keyword evidence="9 10" id="KW-0472">Membrane</keyword>